<evidence type="ECO:0000256" key="1">
    <source>
        <dbReference type="SAM" id="MobiDB-lite"/>
    </source>
</evidence>
<gene>
    <name evidence="2" type="ORF">Z519_06245</name>
</gene>
<dbReference type="OrthoDB" id="4118448at2759"/>
<organism evidence="2 3">
    <name type="scientific">Cladophialophora bantiana (strain ATCC 10958 / CBS 173.52 / CDC B-1940 / NIH 8579)</name>
    <name type="common">Xylohypha bantiana</name>
    <dbReference type="NCBI Taxonomy" id="1442370"/>
    <lineage>
        <taxon>Eukaryota</taxon>
        <taxon>Fungi</taxon>
        <taxon>Dikarya</taxon>
        <taxon>Ascomycota</taxon>
        <taxon>Pezizomycotina</taxon>
        <taxon>Eurotiomycetes</taxon>
        <taxon>Chaetothyriomycetidae</taxon>
        <taxon>Chaetothyriales</taxon>
        <taxon>Herpotrichiellaceae</taxon>
        <taxon>Cladophialophora</taxon>
    </lineage>
</organism>
<dbReference type="AlphaFoldDB" id="A0A0D2HS06"/>
<protein>
    <submittedName>
        <fullName evidence="2">Uncharacterized protein</fullName>
    </submittedName>
</protein>
<dbReference type="EMBL" id="KN846987">
    <property type="protein sequence ID" value="KIW93640.1"/>
    <property type="molecule type" value="Genomic_DNA"/>
</dbReference>
<keyword evidence="3" id="KW-1185">Reference proteome</keyword>
<proteinExistence type="predicted"/>
<evidence type="ECO:0000313" key="3">
    <source>
        <dbReference type="Proteomes" id="UP000053789"/>
    </source>
</evidence>
<sequence>MVKIAVVLWHADEAGVKQADLPDIWTDVTARMIGNHLEKLEMPIWDLEIQKSYRSWVKMRERLLEARMAAAKAKTDAMKADGSKKELSKKFKEIQTGHEKLVAVKERSGETDNKFTKLGASFVDAIKAQDMEKAARLAAEWRKTSKGKSKANAEELVDEGEKDDDEERSEEDEDEEMGDDGDDPDDSDHVEEGSNIRCGRPGPSMSLRIERRKLALDETLAPTT</sequence>
<name>A0A0D2HS06_CLAB1</name>
<evidence type="ECO:0000313" key="2">
    <source>
        <dbReference type="EMBL" id="KIW93640.1"/>
    </source>
</evidence>
<dbReference type="Proteomes" id="UP000053789">
    <property type="component" value="Unassembled WGS sequence"/>
</dbReference>
<feature type="region of interest" description="Disordered" evidence="1">
    <location>
        <begin position="140"/>
        <end position="224"/>
    </location>
</feature>
<dbReference type="VEuPathDB" id="FungiDB:Z519_06245"/>
<reference evidence="2" key="1">
    <citation type="submission" date="2015-01" db="EMBL/GenBank/DDBJ databases">
        <title>The Genome Sequence of Cladophialophora bantiana CBS 173.52.</title>
        <authorList>
            <consortium name="The Broad Institute Genomics Platform"/>
            <person name="Cuomo C."/>
            <person name="de Hoog S."/>
            <person name="Gorbushina A."/>
            <person name="Stielow B."/>
            <person name="Teixiera M."/>
            <person name="Abouelleil A."/>
            <person name="Chapman S.B."/>
            <person name="Priest M."/>
            <person name="Young S.K."/>
            <person name="Wortman J."/>
            <person name="Nusbaum C."/>
            <person name="Birren B."/>
        </authorList>
    </citation>
    <scope>NUCLEOTIDE SEQUENCE [LARGE SCALE GENOMIC DNA]</scope>
    <source>
        <strain evidence="2">CBS 173.52</strain>
    </source>
</reference>
<dbReference type="RefSeq" id="XP_016620309.1">
    <property type="nucleotide sequence ID" value="XM_016763985.1"/>
</dbReference>
<dbReference type="HOGENOM" id="CLU_1234873_0_0_1"/>
<feature type="compositionally biased region" description="Acidic residues" evidence="1">
    <location>
        <begin position="155"/>
        <end position="189"/>
    </location>
</feature>
<accession>A0A0D2HS06</accession>
<dbReference type="GeneID" id="27699173"/>